<proteinExistence type="predicted"/>
<evidence type="ECO:0000313" key="5">
    <source>
        <dbReference type="Proteomes" id="UP000887569"/>
    </source>
</evidence>
<dbReference type="PANTHER" id="PTHR33936">
    <property type="entry name" value="PROTEIN CBG17840"/>
    <property type="match status" value="1"/>
</dbReference>
<evidence type="ECO:0000256" key="2">
    <source>
        <dbReference type="SAM" id="Coils"/>
    </source>
</evidence>
<dbReference type="GO" id="GO:0008270">
    <property type="term" value="F:zinc ion binding"/>
    <property type="evidence" value="ECO:0007669"/>
    <property type="project" value="UniProtKB-KW"/>
</dbReference>
<dbReference type="Proteomes" id="UP000887569">
    <property type="component" value="Unplaced"/>
</dbReference>
<feature type="compositionally biased region" description="Polar residues" evidence="3">
    <location>
        <begin position="173"/>
        <end position="184"/>
    </location>
</feature>
<name>A0A915BKB3_PARUN</name>
<keyword evidence="2" id="KW-0175">Coiled coil</keyword>
<dbReference type="WBParaSite" id="PgR043_g005_t02">
    <property type="protein sequence ID" value="PgR043_g005_t02"/>
    <property type="gene ID" value="PgR043_g005"/>
</dbReference>
<reference evidence="6 7" key="1">
    <citation type="submission" date="2022-11" db="UniProtKB">
        <authorList>
            <consortium name="WormBaseParasite"/>
        </authorList>
    </citation>
    <scope>IDENTIFICATION</scope>
</reference>
<feature type="compositionally biased region" description="Basic residues" evidence="3">
    <location>
        <begin position="254"/>
        <end position="263"/>
    </location>
</feature>
<protein>
    <submittedName>
        <fullName evidence="6 7">C2H2-type domain-containing protein</fullName>
    </submittedName>
</protein>
<organism evidence="5 6">
    <name type="scientific">Parascaris univalens</name>
    <name type="common">Nematode worm</name>
    <dbReference type="NCBI Taxonomy" id="6257"/>
    <lineage>
        <taxon>Eukaryota</taxon>
        <taxon>Metazoa</taxon>
        <taxon>Ecdysozoa</taxon>
        <taxon>Nematoda</taxon>
        <taxon>Chromadorea</taxon>
        <taxon>Rhabditida</taxon>
        <taxon>Spirurina</taxon>
        <taxon>Ascaridomorpha</taxon>
        <taxon>Ascaridoidea</taxon>
        <taxon>Ascarididae</taxon>
        <taxon>Parascaris</taxon>
    </lineage>
</organism>
<dbReference type="PROSITE" id="PS50157">
    <property type="entry name" value="ZINC_FINGER_C2H2_2"/>
    <property type="match status" value="1"/>
</dbReference>
<keyword evidence="1" id="KW-0479">Metal-binding</keyword>
<feature type="compositionally biased region" description="Acidic residues" evidence="3">
    <location>
        <begin position="320"/>
        <end position="341"/>
    </location>
</feature>
<feature type="compositionally biased region" description="Basic and acidic residues" evidence="3">
    <location>
        <begin position="218"/>
        <end position="235"/>
    </location>
</feature>
<dbReference type="InterPro" id="IPR013087">
    <property type="entry name" value="Znf_C2H2_type"/>
</dbReference>
<feature type="compositionally biased region" description="Polar residues" evidence="3">
    <location>
        <begin position="102"/>
        <end position="118"/>
    </location>
</feature>
<feature type="domain" description="C2H2-type" evidence="4">
    <location>
        <begin position="381"/>
        <end position="404"/>
    </location>
</feature>
<feature type="region of interest" description="Disordered" evidence="3">
    <location>
        <begin position="94"/>
        <end position="129"/>
    </location>
</feature>
<feature type="region of interest" description="Disordered" evidence="3">
    <location>
        <begin position="146"/>
        <end position="362"/>
    </location>
</feature>
<dbReference type="SMART" id="SM00355">
    <property type="entry name" value="ZnF_C2H2"/>
    <property type="match status" value="2"/>
</dbReference>
<feature type="coiled-coil region" evidence="2">
    <location>
        <begin position="595"/>
        <end position="622"/>
    </location>
</feature>
<keyword evidence="1" id="KW-0863">Zinc-finger</keyword>
<evidence type="ECO:0000259" key="4">
    <source>
        <dbReference type="PROSITE" id="PS50157"/>
    </source>
</evidence>
<dbReference type="PROSITE" id="PS00028">
    <property type="entry name" value="ZINC_FINGER_C2H2_1"/>
    <property type="match status" value="1"/>
</dbReference>
<accession>A0A915BKB3</accession>
<evidence type="ECO:0000313" key="6">
    <source>
        <dbReference type="WBParaSite" id="PgR043_g005_t01"/>
    </source>
</evidence>
<dbReference type="InterPro" id="IPR052797">
    <property type="entry name" value="RegFact_GeneExpr_CellDeath"/>
</dbReference>
<keyword evidence="5" id="KW-1185">Reference proteome</keyword>
<evidence type="ECO:0000313" key="7">
    <source>
        <dbReference type="WBParaSite" id="PgR043_g005_t02"/>
    </source>
</evidence>
<evidence type="ECO:0000256" key="1">
    <source>
        <dbReference type="PROSITE-ProRule" id="PRU00042"/>
    </source>
</evidence>
<dbReference type="AlphaFoldDB" id="A0A915BKB3"/>
<evidence type="ECO:0000256" key="3">
    <source>
        <dbReference type="SAM" id="MobiDB-lite"/>
    </source>
</evidence>
<feature type="compositionally biased region" description="Basic and acidic residues" evidence="3">
    <location>
        <begin position="199"/>
        <end position="208"/>
    </location>
</feature>
<sequence length="768" mass="88047">MATSRTTSETETFGEELVLEMEQVVTEEELVHGLQEDGHVIVEDTHMEEIIVEPTEEINSNTGQQEIHYDEITNQRSQVNADTNFEETINETRYQQRHSMTRRSTTEQNAASNDSQNATRKRFTSAGGSVQPEAKVVVLMKSNAPGEKPTFVKLEPVTPAPTSRTVRTEFTRALTSARKSGSATPQPPKRKRRMIPPIVKKDHDEKKASSRRGRPRKSAVDTLHDIPLKKPKMEPPAEDGEKEGEQQQLTSSGRPKRTHKTPKRFGDFYEEPLVLRDPATIPIAGLEPEAEEDESGKSSPTAKRGSPVRTKKSVTANVVNEEDYDDEEDEDDEEDIEDEEHPEQLTETVDDEGEEGSQEAVKLQGKEYEDFVKRELSKGKLLCEQCHRFFANHNSMNAHRFKVHRVVVRASVKCPGCEYRATTIHTLNEHCATVHGLKLQFVRRKFNNTKEFQTYLDDLASTQNMAFVRHRKSANKRQLYCNRSGAKRVTSGDVIKNRPRKGSAKIGAMCPAHMFYTECDDGSVEVNGQITHFGHTLDPRFVFPVTSSEKVTGRMKPSSAKTAALSSMYGRIPVDLQIKKKESNEEDGFINVETVDGRNEEVDEEEEEMRRLEEEERLEEEFGPVHPKAEEIDIRMKNIDRLCSFLFDNVSEQLYRLDDNTMEVLLRSLRTTQNTVSNLNSMMIQIKDGDPEVIQKYQRRGGRGWSNIASNRVHRDTFINRRRQRQLYDTEDYDEDTVYYRHVPLRSSTELQNVFLLDEDDDEYFDEY</sequence>
<dbReference type="PANTHER" id="PTHR33936:SF9">
    <property type="entry name" value="C2H2-TYPE DOMAIN-CONTAINING PROTEIN"/>
    <property type="match status" value="1"/>
</dbReference>
<feature type="compositionally biased region" description="Acidic residues" evidence="3">
    <location>
        <begin position="348"/>
        <end position="357"/>
    </location>
</feature>
<keyword evidence="1" id="KW-0862">Zinc</keyword>
<dbReference type="Gene3D" id="3.30.160.60">
    <property type="entry name" value="Classic Zinc Finger"/>
    <property type="match status" value="1"/>
</dbReference>
<dbReference type="WBParaSite" id="PgR043_g005_t01">
    <property type="protein sequence ID" value="PgR043_g005_t01"/>
    <property type="gene ID" value="PgR043_g005"/>
</dbReference>